<feature type="chain" id="PRO_5024357331" evidence="2">
    <location>
        <begin position="20"/>
        <end position="288"/>
    </location>
</feature>
<accession>A0A5R9J009</accession>
<feature type="domain" description="BD-FAE-like" evidence="3">
    <location>
        <begin position="45"/>
        <end position="230"/>
    </location>
</feature>
<comment type="caution">
    <text evidence="4">The sequence shown here is derived from an EMBL/GenBank/DDBJ whole genome shotgun (WGS) entry which is preliminary data.</text>
</comment>
<dbReference type="PANTHER" id="PTHR48081">
    <property type="entry name" value="AB HYDROLASE SUPERFAMILY PROTEIN C4A8.06C"/>
    <property type="match status" value="1"/>
</dbReference>
<reference evidence="4 5" key="1">
    <citation type="submission" date="2019-05" db="EMBL/GenBank/DDBJ databases">
        <authorList>
            <person name="Pankratov T."/>
            <person name="Grouzdev D."/>
        </authorList>
    </citation>
    <scope>NUCLEOTIDE SEQUENCE [LARGE SCALE GENOMIC DNA]</scope>
    <source>
        <strain evidence="4 5">KEBCLARHB70R</strain>
    </source>
</reference>
<keyword evidence="5" id="KW-1185">Reference proteome</keyword>
<organism evidence="4 5">
    <name type="scientific">Lichenicoccus roseus</name>
    <dbReference type="NCBI Taxonomy" id="2683649"/>
    <lineage>
        <taxon>Bacteria</taxon>
        <taxon>Pseudomonadati</taxon>
        <taxon>Pseudomonadota</taxon>
        <taxon>Alphaproteobacteria</taxon>
        <taxon>Acetobacterales</taxon>
        <taxon>Acetobacteraceae</taxon>
        <taxon>Lichenicoccus</taxon>
    </lineage>
</organism>
<protein>
    <submittedName>
        <fullName evidence="4">Alpha/beta hydrolase</fullName>
    </submittedName>
</protein>
<dbReference type="PROSITE" id="PS51257">
    <property type="entry name" value="PROKAR_LIPOPROTEIN"/>
    <property type="match status" value="1"/>
</dbReference>
<gene>
    <name evidence="4" type="ORF">FE263_19465</name>
</gene>
<keyword evidence="1 4" id="KW-0378">Hydrolase</keyword>
<dbReference type="AlphaFoldDB" id="A0A5R9J009"/>
<dbReference type="Proteomes" id="UP000305654">
    <property type="component" value="Unassembled WGS sequence"/>
</dbReference>
<keyword evidence="2" id="KW-0732">Signal</keyword>
<evidence type="ECO:0000259" key="3">
    <source>
        <dbReference type="Pfam" id="PF20434"/>
    </source>
</evidence>
<evidence type="ECO:0000256" key="2">
    <source>
        <dbReference type="SAM" id="SignalP"/>
    </source>
</evidence>
<dbReference type="Gene3D" id="3.40.50.1820">
    <property type="entry name" value="alpha/beta hydrolase"/>
    <property type="match status" value="1"/>
</dbReference>
<feature type="signal peptide" evidence="2">
    <location>
        <begin position="1"/>
        <end position="19"/>
    </location>
</feature>
<sequence>MRRRLLLGAPLLAAGCSPATLLNALAPSAPVARSIPYGPGPRHTLDVYAPADGPGPHPVALFLYGGSWDTGDKSVYRFVGASLAARGFVVVIPDYRLYPEVRYPDFLTDCAQAVLWTRTRAQDFGGDGRPPFVIGHSAGAYNAAMLALDGRWLHEVGLHPQRDLRGLVGIAGPYDFLPLDTDRLRQIFAPAVPIVSSQPIVHVGTGPAPPVLLLAGTADRTVLPGNTLRLAGALSTHGVPVQHRLYKGVDHITIVGAFAGSLRFLAPTLRDTVAFMRPTPADAPPVNN</sequence>
<evidence type="ECO:0000313" key="5">
    <source>
        <dbReference type="Proteomes" id="UP000305654"/>
    </source>
</evidence>
<dbReference type="PANTHER" id="PTHR48081:SF9">
    <property type="entry name" value="CARBOXYLESTERASE"/>
    <property type="match status" value="1"/>
</dbReference>
<dbReference type="Pfam" id="PF20434">
    <property type="entry name" value="BD-FAE"/>
    <property type="match status" value="1"/>
</dbReference>
<dbReference type="EMBL" id="VCDI01000009">
    <property type="protein sequence ID" value="TLU71030.1"/>
    <property type="molecule type" value="Genomic_DNA"/>
</dbReference>
<dbReference type="InterPro" id="IPR049492">
    <property type="entry name" value="BD-FAE-like_dom"/>
</dbReference>
<dbReference type="InterPro" id="IPR050300">
    <property type="entry name" value="GDXG_lipolytic_enzyme"/>
</dbReference>
<dbReference type="GO" id="GO:0016787">
    <property type="term" value="F:hydrolase activity"/>
    <property type="evidence" value="ECO:0007669"/>
    <property type="project" value="UniProtKB-KW"/>
</dbReference>
<dbReference type="OrthoDB" id="9771666at2"/>
<name>A0A5R9J009_9PROT</name>
<proteinExistence type="predicted"/>
<dbReference type="InterPro" id="IPR029058">
    <property type="entry name" value="AB_hydrolase_fold"/>
</dbReference>
<evidence type="ECO:0000313" key="4">
    <source>
        <dbReference type="EMBL" id="TLU71030.1"/>
    </source>
</evidence>
<evidence type="ECO:0000256" key="1">
    <source>
        <dbReference type="ARBA" id="ARBA00022801"/>
    </source>
</evidence>
<dbReference type="SUPFAM" id="SSF53474">
    <property type="entry name" value="alpha/beta-Hydrolases"/>
    <property type="match status" value="1"/>
</dbReference>